<feature type="transmembrane region" description="Helical" evidence="2">
    <location>
        <begin position="1802"/>
        <end position="1820"/>
    </location>
</feature>
<feature type="transmembrane region" description="Helical" evidence="2">
    <location>
        <begin position="843"/>
        <end position="865"/>
    </location>
</feature>
<comment type="caution">
    <text evidence="3">The sequence shown here is derived from an EMBL/GenBank/DDBJ whole genome shotgun (WGS) entry which is preliminary data.</text>
</comment>
<evidence type="ECO:0000256" key="2">
    <source>
        <dbReference type="SAM" id="Phobius"/>
    </source>
</evidence>
<dbReference type="InterPro" id="IPR058062">
    <property type="entry name" value="SCO7613_C"/>
</dbReference>
<feature type="transmembrane region" description="Helical" evidence="2">
    <location>
        <begin position="323"/>
        <end position="342"/>
    </location>
</feature>
<feature type="transmembrane region" description="Helical" evidence="2">
    <location>
        <begin position="685"/>
        <end position="702"/>
    </location>
</feature>
<protein>
    <recommendedName>
        <fullName evidence="5">DUF2157 domain-containing protein</fullName>
    </recommendedName>
</protein>
<dbReference type="EMBL" id="BAAALS010000006">
    <property type="protein sequence ID" value="GAA1746022.1"/>
    <property type="molecule type" value="Genomic_DNA"/>
</dbReference>
<feature type="transmembrane region" description="Helical" evidence="2">
    <location>
        <begin position="1031"/>
        <end position="1058"/>
    </location>
</feature>
<evidence type="ECO:0000313" key="4">
    <source>
        <dbReference type="Proteomes" id="UP001500655"/>
    </source>
</evidence>
<feature type="transmembrane region" description="Helical" evidence="2">
    <location>
        <begin position="1346"/>
        <end position="1367"/>
    </location>
</feature>
<dbReference type="NCBIfam" id="NF047321">
    <property type="entry name" value="SCO7613_CTERM"/>
    <property type="match status" value="1"/>
</dbReference>
<feature type="region of interest" description="Disordered" evidence="1">
    <location>
        <begin position="1265"/>
        <end position="1306"/>
    </location>
</feature>
<feature type="transmembrane region" description="Helical" evidence="2">
    <location>
        <begin position="783"/>
        <end position="802"/>
    </location>
</feature>
<feature type="region of interest" description="Disordered" evidence="1">
    <location>
        <begin position="83"/>
        <end position="318"/>
    </location>
</feature>
<feature type="transmembrane region" description="Helical" evidence="2">
    <location>
        <begin position="974"/>
        <end position="996"/>
    </location>
</feature>
<name>A0ABN2K0Y9_9ACTN</name>
<feature type="transmembrane region" description="Helical" evidence="2">
    <location>
        <begin position="1673"/>
        <end position="1691"/>
    </location>
</feature>
<feature type="transmembrane region" description="Helical" evidence="2">
    <location>
        <begin position="1203"/>
        <end position="1228"/>
    </location>
</feature>
<organism evidence="3 4">
    <name type="scientific">Luedemannella helvata</name>
    <dbReference type="NCBI Taxonomy" id="349315"/>
    <lineage>
        <taxon>Bacteria</taxon>
        <taxon>Bacillati</taxon>
        <taxon>Actinomycetota</taxon>
        <taxon>Actinomycetes</taxon>
        <taxon>Micromonosporales</taxon>
        <taxon>Micromonosporaceae</taxon>
        <taxon>Luedemannella</taxon>
    </lineage>
</organism>
<feature type="transmembrane region" description="Helical" evidence="2">
    <location>
        <begin position="1562"/>
        <end position="1583"/>
    </location>
</feature>
<feature type="transmembrane region" description="Helical" evidence="2">
    <location>
        <begin position="1078"/>
        <end position="1098"/>
    </location>
</feature>
<feature type="transmembrane region" description="Helical" evidence="2">
    <location>
        <begin position="576"/>
        <end position="595"/>
    </location>
</feature>
<feature type="transmembrane region" description="Helical" evidence="2">
    <location>
        <begin position="463"/>
        <end position="483"/>
    </location>
</feature>
<feature type="transmembrane region" description="Helical" evidence="2">
    <location>
        <begin position="1480"/>
        <end position="1499"/>
    </location>
</feature>
<feature type="transmembrane region" description="Helical" evidence="2">
    <location>
        <begin position="1129"/>
        <end position="1146"/>
    </location>
</feature>
<keyword evidence="2" id="KW-1133">Transmembrane helix</keyword>
<dbReference type="Proteomes" id="UP001500655">
    <property type="component" value="Unassembled WGS sequence"/>
</dbReference>
<feature type="compositionally biased region" description="Low complexity" evidence="1">
    <location>
        <begin position="90"/>
        <end position="105"/>
    </location>
</feature>
<feature type="transmembrane region" description="Helical" evidence="2">
    <location>
        <begin position="1002"/>
        <end position="1019"/>
    </location>
</feature>
<feature type="transmembrane region" description="Helical" evidence="2">
    <location>
        <begin position="439"/>
        <end position="457"/>
    </location>
</feature>
<feature type="transmembrane region" description="Helical" evidence="2">
    <location>
        <begin position="1725"/>
        <end position="1744"/>
    </location>
</feature>
<feature type="transmembrane region" description="Helical" evidence="2">
    <location>
        <begin position="756"/>
        <end position="777"/>
    </location>
</feature>
<feature type="transmembrane region" description="Helical" evidence="2">
    <location>
        <begin position="550"/>
        <end position="569"/>
    </location>
</feature>
<feature type="transmembrane region" description="Helical" evidence="2">
    <location>
        <begin position="1537"/>
        <end position="1555"/>
    </location>
</feature>
<feature type="transmembrane region" description="Helical" evidence="2">
    <location>
        <begin position="1320"/>
        <end position="1340"/>
    </location>
</feature>
<keyword evidence="2" id="KW-0812">Transmembrane</keyword>
<feature type="transmembrane region" description="Helical" evidence="2">
    <location>
        <begin position="709"/>
        <end position="725"/>
    </location>
</feature>
<reference evidence="3 4" key="1">
    <citation type="journal article" date="2019" name="Int. J. Syst. Evol. Microbiol.">
        <title>The Global Catalogue of Microorganisms (GCM) 10K type strain sequencing project: providing services to taxonomists for standard genome sequencing and annotation.</title>
        <authorList>
            <consortium name="The Broad Institute Genomics Platform"/>
            <consortium name="The Broad Institute Genome Sequencing Center for Infectious Disease"/>
            <person name="Wu L."/>
            <person name="Ma J."/>
        </authorList>
    </citation>
    <scope>NUCLEOTIDE SEQUENCE [LARGE SCALE GENOMIC DNA]</scope>
    <source>
        <strain evidence="3 4">JCM 13249</strain>
    </source>
</reference>
<feature type="transmembrane region" description="Helical" evidence="2">
    <location>
        <begin position="354"/>
        <end position="371"/>
    </location>
</feature>
<keyword evidence="4" id="KW-1185">Reference proteome</keyword>
<keyword evidence="2" id="KW-0472">Membrane</keyword>
<feature type="transmembrane region" description="Helical" evidence="2">
    <location>
        <begin position="1454"/>
        <end position="1474"/>
    </location>
</feature>
<feature type="transmembrane region" description="Helical" evidence="2">
    <location>
        <begin position="1427"/>
        <end position="1447"/>
    </location>
</feature>
<feature type="transmembrane region" description="Helical" evidence="2">
    <location>
        <begin position="1511"/>
        <end position="1531"/>
    </location>
</feature>
<feature type="transmembrane region" description="Helical" evidence="2">
    <location>
        <begin position="1620"/>
        <end position="1638"/>
    </location>
</feature>
<feature type="transmembrane region" description="Helical" evidence="2">
    <location>
        <begin position="523"/>
        <end position="544"/>
    </location>
</feature>
<feature type="transmembrane region" description="Helical" evidence="2">
    <location>
        <begin position="1178"/>
        <end position="1196"/>
    </location>
</feature>
<feature type="transmembrane region" description="Helical" evidence="2">
    <location>
        <begin position="872"/>
        <end position="893"/>
    </location>
</feature>
<feature type="transmembrane region" description="Helical" evidence="2">
    <location>
        <begin position="383"/>
        <end position="401"/>
    </location>
</feature>
<dbReference type="RefSeq" id="WP_344078560.1">
    <property type="nucleotide sequence ID" value="NZ_BAAALS010000006.1"/>
</dbReference>
<gene>
    <name evidence="3" type="ORF">GCM10009681_16300</name>
</gene>
<feature type="transmembrane region" description="Helical" evidence="2">
    <location>
        <begin position="601"/>
        <end position="620"/>
    </location>
</feature>
<feature type="transmembrane region" description="Helical" evidence="2">
    <location>
        <begin position="1644"/>
        <end position="1661"/>
    </location>
</feature>
<proteinExistence type="predicted"/>
<evidence type="ECO:0000256" key="1">
    <source>
        <dbReference type="SAM" id="MobiDB-lite"/>
    </source>
</evidence>
<feature type="transmembrane region" description="Helical" evidence="2">
    <location>
        <begin position="1750"/>
        <end position="1770"/>
    </location>
</feature>
<feature type="transmembrane region" description="Helical" evidence="2">
    <location>
        <begin position="1105"/>
        <end position="1123"/>
    </location>
</feature>
<feature type="transmembrane region" description="Helical" evidence="2">
    <location>
        <begin position="1155"/>
        <end position="1172"/>
    </location>
</feature>
<feature type="compositionally biased region" description="Gly residues" evidence="1">
    <location>
        <begin position="268"/>
        <end position="281"/>
    </location>
</feature>
<feature type="transmembrane region" description="Helical" evidence="2">
    <location>
        <begin position="1379"/>
        <end position="1407"/>
    </location>
</feature>
<feature type="transmembrane region" description="Helical" evidence="2">
    <location>
        <begin position="1777"/>
        <end position="1796"/>
    </location>
</feature>
<feature type="transmembrane region" description="Helical" evidence="2">
    <location>
        <begin position="632"/>
        <end position="654"/>
    </location>
</feature>
<feature type="transmembrane region" description="Helical" evidence="2">
    <location>
        <begin position="413"/>
        <end position="432"/>
    </location>
</feature>
<accession>A0ABN2K0Y9</accession>
<sequence length="1838" mass="182991">MDRVEIYPCPACGGVADEDNGCRDCHRPHDPLAAELARISHTLDTTGYDDPRRRALKRRSDDLIAQIGRNLVAEHAAGVTYATVGGGPSRGAAPPSGSTSTGTRTRAPRQARSRGGEPAAERAPAPERDRSTVDSGARPTRTPSHYDGPTRRTPPAETDTSHYEGPTRRSAPAEGASSLYDGPTRRTPPAETGTSHYDGPTKRPGSRPTAGPTDAPSAAPRATSQARPAAGAATTGAATTGAGTSGAAASGAAASGAGTAGTRAAGDGAAGTGAAGAGTAGAGRTASDASPPADPPGPWGSAPADEPEHHAHPETTPQTSQNVLLTLGGLLLGIGAIVYATVVLSGGASGGGQAFILVLATTVALALPVALARRSLNATAETIASFGLLLVLLDGFVAYQNEFGGLADVPPKIFAAVLFGLTAAIAAAYRLATRLAAPQFVALIALQPVLPLIALHAEVGRTGFAVALAVLALADLAAAQLIARDQAVRDRAAHDPQTRDEAADLYAGSGTPRWPGLLRETAWGLYGLALAGAAVFASVALVFATTVPDAAVAATALILAAAAGIAGGYASGESRWRLLATAGGTLAIIAALLRLDAIAAPGHTVILAAALAAIVAVLARALPVPVRAGAELAALVTAAVAALAVTFWALYVAVGAVKAALDPRAWAADLGRFASHIHPQEVDGWQVPIAALLLTVVAYAATPETWRREAVVFGGVLMVLSLPATGVLAWWAIPIVSVIGSAVAAIVALGAPHGPAALLCAGSGALLAAHAAATSLARPGLTAATFALGALAGAAVAVLAHLRPGWAGPYADRVGDLAGGGATVSLPVAVYALAYVLRVDETAQVAVGLFAVAVSVAAAALAQLAGDTPRTITAGGAVLVALLGVVFTVKLLGLTNLNVPLAVLLLVSASASMGSRVFEVTVDDGGRNAFFAAARLAPSAVGAYARAATGDNRVAQDQQAPPLFQRRDRVFDGVNLGAAGATAGLAWAVAALVGLVVPGIDLVLITAMVVVLSVVVSLLPEVWQRGPRLGAAILGGLIATVTAAVAIMEATNVISAGLPWGAADLTTWTARASATAPFGWQVPATLLLAAAAAGILLPAPNDARVGFVALSLAGLSMPAALGLPWWSPILIAGALAIAAGIGAALIDDPALAQERLALAAILGTYAVAAAMVRPEAVTAALAGVVIAGVGVAVAAIGRGSRVALVPGVAVAAALVAVPGAVAAGAAAAGASRSVILTLAMGAAALGVPLLAAASRWPIPARAGAGSATGLADDETPPMPFHADAAPQPGDRPETAGDFAGGPGQPAEPIDIETGQPVRAWLTYAVAGVGLGAIAVVLASLPDWRTAGIYAAVATLIAAAATATMPMIRLRRATLPTNRATALVATAGPPAIIAIGASASAWLTALFGPYRTLREPWSGYADAPLPPNAGPAAITLALLTVAAAAAALALGGRRYVFAAALPPAAAFLLVLPTAVNAPRPVTAWVAFAIALATGLGAALVKPTVPAATKHLRTTAAVICALTGAAGIAGSLATPGATLVALGVAAFAAGLIALLGRDPVARRAAWLVASAAALALPVTGAAAVGSDLRSSAFGVLAVAALLVALSWVLARPDLAANRPGEASAVELGAYVGSAFALLLTLDSLRYTAAVLMVWGVLLGAAALRRDRTPQVRIRLVIGACLAELGAVWLLMAAADVAVIEAYTLPFAAVAVIAGVIELRYREDLSSWVAYGPALAAGFLPSLLLAVVGEGELWRRIALFIAGVAVLAIGAAYQRHAPTVIGAAVAIIVALHELILLAIDSSVAGYFVFALGGLLLLGLGATFEKRRRDLVRLRGRLRQMS</sequence>
<feature type="transmembrane region" description="Helical" evidence="2">
    <location>
        <begin position="814"/>
        <end position="837"/>
    </location>
</feature>
<evidence type="ECO:0008006" key="5">
    <source>
        <dbReference type="Google" id="ProtNLM"/>
    </source>
</evidence>
<evidence type="ECO:0000313" key="3">
    <source>
        <dbReference type="EMBL" id="GAA1746022.1"/>
    </source>
</evidence>
<feature type="compositionally biased region" description="Low complexity" evidence="1">
    <location>
        <begin position="282"/>
        <end position="291"/>
    </location>
</feature>
<feature type="transmembrane region" description="Helical" evidence="2">
    <location>
        <begin position="1589"/>
        <end position="1608"/>
    </location>
</feature>
<feature type="compositionally biased region" description="Low complexity" evidence="1">
    <location>
        <begin position="229"/>
        <end position="267"/>
    </location>
</feature>
<feature type="transmembrane region" description="Helical" evidence="2">
    <location>
        <begin position="1234"/>
        <end position="1253"/>
    </location>
</feature>
<feature type="transmembrane region" description="Helical" evidence="2">
    <location>
        <begin position="1697"/>
        <end position="1718"/>
    </location>
</feature>